<evidence type="ECO:0000313" key="2">
    <source>
        <dbReference type="Proteomes" id="UP001177003"/>
    </source>
</evidence>
<accession>A0AA35VHR0</accession>
<sequence>MVHEKSIKNEVPIVLDIANKGKKKVFEDNTKKHQVRDNGKPSPICSDRALVIGEFSTSIVGQVVEFKHVGVVENLCKGNLLDSDIGFDAGFRNPNDPIPLNSSLEKIKEPIIFSPIPIESYNNNAKPGRPKRDLQPTLALCSPYHKKEIDTTERVSRLAERVAASVFLAIRNPRKKSMNLPMVCWYKIRDGVSHIGL</sequence>
<name>A0AA35VHR0_LACSI</name>
<organism evidence="1 2">
    <name type="scientific">Lactuca saligna</name>
    <name type="common">Willowleaf lettuce</name>
    <dbReference type="NCBI Taxonomy" id="75948"/>
    <lineage>
        <taxon>Eukaryota</taxon>
        <taxon>Viridiplantae</taxon>
        <taxon>Streptophyta</taxon>
        <taxon>Embryophyta</taxon>
        <taxon>Tracheophyta</taxon>
        <taxon>Spermatophyta</taxon>
        <taxon>Magnoliopsida</taxon>
        <taxon>eudicotyledons</taxon>
        <taxon>Gunneridae</taxon>
        <taxon>Pentapetalae</taxon>
        <taxon>asterids</taxon>
        <taxon>campanulids</taxon>
        <taxon>Asterales</taxon>
        <taxon>Asteraceae</taxon>
        <taxon>Cichorioideae</taxon>
        <taxon>Cichorieae</taxon>
        <taxon>Lactucinae</taxon>
        <taxon>Lactuca</taxon>
    </lineage>
</organism>
<protein>
    <submittedName>
        <fullName evidence="1">Uncharacterized protein</fullName>
    </submittedName>
</protein>
<keyword evidence="2" id="KW-1185">Reference proteome</keyword>
<evidence type="ECO:0000313" key="1">
    <source>
        <dbReference type="EMBL" id="CAI9261102.1"/>
    </source>
</evidence>
<dbReference type="EMBL" id="OX465086">
    <property type="protein sequence ID" value="CAI9261102.1"/>
    <property type="molecule type" value="Genomic_DNA"/>
</dbReference>
<dbReference type="AlphaFoldDB" id="A0AA35VHR0"/>
<proteinExistence type="predicted"/>
<reference evidence="1" key="1">
    <citation type="submission" date="2023-04" db="EMBL/GenBank/DDBJ databases">
        <authorList>
            <person name="Vijverberg K."/>
            <person name="Xiong W."/>
            <person name="Schranz E."/>
        </authorList>
    </citation>
    <scope>NUCLEOTIDE SEQUENCE</scope>
</reference>
<gene>
    <name evidence="1" type="ORF">LSALG_LOCUS1904</name>
</gene>
<dbReference type="Proteomes" id="UP001177003">
    <property type="component" value="Chromosome 0"/>
</dbReference>